<dbReference type="EMBL" id="VTAW01000002">
    <property type="protein sequence ID" value="TYT63537.1"/>
    <property type="molecule type" value="Genomic_DNA"/>
</dbReference>
<sequence length="372" mass="40533">MIDGTPSLFVASLSNQRPAGIELFVEQFVREFAYYGSGKAALRDGLAGLVEPGENVLVPAYLPDGVAEPFAELGLETRYYRIEPSLAPDLADLEQRLDDETAAVVSVNYFGFPQPGLAELEALVAEYDCYHVDDNAHGSFSVDDGTLLGTRGHLGITSLWKVLPIPDGALLYLTDETVADRYDPSSSAGVRNGIGTVDCRFVASSIVDDLFGANGAVRRSIDALVAGRGDTPAVGGPRERYERGKRPMAKLSWDVLEDVDPDGVRAERRRNYRAWQEILQARDDLQVVFDSLPTGICPQVVPVRADHPEGFLAELEACAVDGVHTWPRLSSSVLDDPDYDTARRLSREIVTLPVHQQIDPAAIVDAGNRLVR</sequence>
<dbReference type="Gene3D" id="3.40.640.10">
    <property type="entry name" value="Type I PLP-dependent aspartate aminotransferase-like (Major domain)"/>
    <property type="match status" value="1"/>
</dbReference>
<dbReference type="InterPro" id="IPR015424">
    <property type="entry name" value="PyrdxlP-dep_Trfase"/>
</dbReference>
<comment type="caution">
    <text evidence="2">The sequence shown here is derived from an EMBL/GenBank/DDBJ whole genome shotgun (WGS) entry which is preliminary data.</text>
</comment>
<keyword evidence="3" id="KW-1185">Reference proteome</keyword>
<organism evidence="2 3">
    <name type="scientific">Natrialba swarupiae</name>
    <dbReference type="NCBI Taxonomy" id="2448032"/>
    <lineage>
        <taxon>Archaea</taxon>
        <taxon>Methanobacteriati</taxon>
        <taxon>Methanobacteriota</taxon>
        <taxon>Stenosarchaea group</taxon>
        <taxon>Halobacteria</taxon>
        <taxon>Halobacteriales</taxon>
        <taxon>Natrialbaceae</taxon>
        <taxon>Natrialba</taxon>
    </lineage>
</organism>
<reference evidence="2 3" key="1">
    <citation type="submission" date="2019-08" db="EMBL/GenBank/DDBJ databases">
        <title>Archaea genome.</title>
        <authorList>
            <person name="Kajale S."/>
            <person name="Shouche Y."/>
            <person name="Deshpande N."/>
            <person name="Sharma A."/>
        </authorList>
    </citation>
    <scope>NUCLEOTIDE SEQUENCE [LARGE SCALE GENOMIC DNA]</scope>
    <source>
        <strain evidence="2 3">ESP3B_9</strain>
    </source>
</reference>
<dbReference type="PANTHER" id="PTHR30244:SF42">
    <property type="entry name" value="UDP-2-ACETAMIDO-2-DEOXY-3-OXO-D-GLUCURONATE AMINOTRANSFERASE"/>
    <property type="match status" value="1"/>
</dbReference>
<protein>
    <submittedName>
        <fullName evidence="2">DegT/DnrJ/EryC1/StrS aminotransferase family protein</fullName>
    </submittedName>
</protein>
<dbReference type="InterPro" id="IPR000653">
    <property type="entry name" value="DegT/StrS_aminotransferase"/>
</dbReference>
<dbReference type="RefSeq" id="WP_149080004.1">
    <property type="nucleotide sequence ID" value="NZ_VTAW01000002.1"/>
</dbReference>
<keyword evidence="2" id="KW-0808">Transferase</keyword>
<dbReference type="InterPro" id="IPR015421">
    <property type="entry name" value="PyrdxlP-dep_Trfase_major"/>
</dbReference>
<comment type="similarity">
    <text evidence="1">Belongs to the DegT/DnrJ/EryC1 family.</text>
</comment>
<dbReference type="SUPFAM" id="SSF53383">
    <property type="entry name" value="PLP-dependent transferases"/>
    <property type="match status" value="1"/>
</dbReference>
<dbReference type="Pfam" id="PF01041">
    <property type="entry name" value="DegT_DnrJ_EryC1"/>
    <property type="match status" value="1"/>
</dbReference>
<dbReference type="AlphaFoldDB" id="A0A5D5ARA4"/>
<keyword evidence="2" id="KW-0032">Aminotransferase</keyword>
<evidence type="ECO:0000313" key="2">
    <source>
        <dbReference type="EMBL" id="TYT63537.1"/>
    </source>
</evidence>
<keyword evidence="1" id="KW-0663">Pyridoxal phosphate</keyword>
<evidence type="ECO:0000256" key="1">
    <source>
        <dbReference type="RuleBase" id="RU004508"/>
    </source>
</evidence>
<gene>
    <name evidence="2" type="ORF">FYC77_02875</name>
</gene>
<proteinExistence type="inferred from homology"/>
<evidence type="ECO:0000313" key="3">
    <source>
        <dbReference type="Proteomes" id="UP000324104"/>
    </source>
</evidence>
<dbReference type="PANTHER" id="PTHR30244">
    <property type="entry name" value="TRANSAMINASE"/>
    <property type="match status" value="1"/>
</dbReference>
<dbReference type="GO" id="GO:0030170">
    <property type="term" value="F:pyridoxal phosphate binding"/>
    <property type="evidence" value="ECO:0007669"/>
    <property type="project" value="TreeGrafter"/>
</dbReference>
<dbReference type="GO" id="GO:0000271">
    <property type="term" value="P:polysaccharide biosynthetic process"/>
    <property type="evidence" value="ECO:0007669"/>
    <property type="project" value="TreeGrafter"/>
</dbReference>
<dbReference type="Proteomes" id="UP000324104">
    <property type="component" value="Unassembled WGS sequence"/>
</dbReference>
<name>A0A5D5ARA4_9EURY</name>
<accession>A0A5D5ARA4</accession>
<dbReference type="GO" id="GO:0008483">
    <property type="term" value="F:transaminase activity"/>
    <property type="evidence" value="ECO:0007669"/>
    <property type="project" value="UniProtKB-KW"/>
</dbReference>